<name>A0A6V7PAE0_ANACO</name>
<dbReference type="AlphaFoldDB" id="A0A6V7PAE0"/>
<proteinExistence type="predicted"/>
<feature type="compositionally biased region" description="Gly residues" evidence="1">
    <location>
        <begin position="20"/>
        <end position="33"/>
    </location>
</feature>
<accession>A0A6V7PAE0</accession>
<reference evidence="2" key="1">
    <citation type="submission" date="2020-07" db="EMBL/GenBank/DDBJ databases">
        <authorList>
            <person name="Lin J."/>
        </authorList>
    </citation>
    <scope>NUCLEOTIDE SEQUENCE</scope>
</reference>
<protein>
    <submittedName>
        <fullName evidence="2">Uncharacterized protein</fullName>
    </submittedName>
</protein>
<dbReference type="PANTHER" id="PTHR37248">
    <property type="entry name" value="TRANSLATION INITIATION FACTOR"/>
    <property type="match status" value="1"/>
</dbReference>
<dbReference type="PANTHER" id="PTHR37248:SF1">
    <property type="entry name" value="TRANSLATION INITIATION FACTOR"/>
    <property type="match status" value="1"/>
</dbReference>
<gene>
    <name evidence="2" type="ORF">CB5_LOCUS11012</name>
</gene>
<dbReference type="EMBL" id="LR862146">
    <property type="protein sequence ID" value="CAD1827801.1"/>
    <property type="molecule type" value="Genomic_DNA"/>
</dbReference>
<organism evidence="2">
    <name type="scientific">Ananas comosus var. bracteatus</name>
    <name type="common">red pineapple</name>
    <dbReference type="NCBI Taxonomy" id="296719"/>
    <lineage>
        <taxon>Eukaryota</taxon>
        <taxon>Viridiplantae</taxon>
        <taxon>Streptophyta</taxon>
        <taxon>Embryophyta</taxon>
        <taxon>Tracheophyta</taxon>
        <taxon>Spermatophyta</taxon>
        <taxon>Magnoliopsida</taxon>
        <taxon>Liliopsida</taxon>
        <taxon>Poales</taxon>
        <taxon>Bromeliaceae</taxon>
        <taxon>Bromelioideae</taxon>
        <taxon>Ananas</taxon>
    </lineage>
</organism>
<feature type="region of interest" description="Disordered" evidence="1">
    <location>
        <begin position="1"/>
        <end position="38"/>
    </location>
</feature>
<evidence type="ECO:0000256" key="1">
    <source>
        <dbReference type="SAM" id="MobiDB-lite"/>
    </source>
</evidence>
<evidence type="ECO:0000313" key="2">
    <source>
        <dbReference type="EMBL" id="CAD1827801.1"/>
    </source>
</evidence>
<sequence length="251" mass="27869">MGRRARKRSVAESAPQKPKPGGGEELGGGGGVGAARFEERQRSFNEREVDRRIAAIQAIRVAETENLLSRLRLVRSYISNEQLEKPALEFFQENLPNLSVTRNEKYKVFELNWNCKESYMPGNCRDDVNMRTSLGYAATLPATAGLQFSANSVKKSFLESANLQIPDFALDESTEDLMARAAKDTLQTPGAMSARLSFGMTPKSTRLPKNGEMLLSVHGSPLGVYKEENLAAIHGTQLFQSLNNNKQYFSF</sequence>